<keyword evidence="2" id="KW-1185">Reference proteome</keyword>
<dbReference type="OrthoDB" id="614750at2"/>
<dbReference type="NCBIfam" id="TIGR04131">
    <property type="entry name" value="Bac_Flav_CTERM"/>
    <property type="match status" value="1"/>
</dbReference>
<name>A0A558C196_9BACT</name>
<dbReference type="RefSeq" id="WP_144842781.1">
    <property type="nucleotide sequence ID" value="NZ_VMRJ01000001.1"/>
</dbReference>
<dbReference type="Gene3D" id="2.60.40.10">
    <property type="entry name" value="Immunoglobulins"/>
    <property type="match status" value="1"/>
</dbReference>
<dbReference type="InterPro" id="IPR013783">
    <property type="entry name" value="Ig-like_fold"/>
</dbReference>
<protein>
    <submittedName>
        <fullName evidence="1">Gliding motility-associated C-terminal domain-containing protein</fullName>
    </submittedName>
</protein>
<dbReference type="EMBL" id="VMRJ01000001">
    <property type="protein sequence ID" value="TVT42555.1"/>
    <property type="molecule type" value="Genomic_DNA"/>
</dbReference>
<accession>A0A558C196</accession>
<dbReference type="Proteomes" id="UP000317624">
    <property type="component" value="Unassembled WGS sequence"/>
</dbReference>
<comment type="caution">
    <text evidence="1">The sequence shown here is derived from an EMBL/GenBank/DDBJ whole genome shotgun (WGS) entry which is preliminary data.</text>
</comment>
<reference evidence="1 2" key="1">
    <citation type="submission" date="2019-07" db="EMBL/GenBank/DDBJ databases">
        <title>Hymenobacter sp. straun FUR1 Genome sequencing and assembly.</title>
        <authorList>
            <person name="Chhetri G."/>
        </authorList>
    </citation>
    <scope>NUCLEOTIDE SEQUENCE [LARGE SCALE GENOMIC DNA]</scope>
    <source>
        <strain evidence="1 2">Fur1</strain>
    </source>
</reference>
<sequence>MLATLLRRLGLVPGLVLILLGLGAAHPALATHLLGGEMTYRYLDANGPAAAPLRYEITVAIYNNCGNSAIRTAASVGIYDQATGSRIVLNNTNYDYTITNSGQTGMMSIPQTSLGACEQPAVPPGCTISGVSQPYQLQKFVGVVNLPMSTAGYYALFTDGNRNVDITNLFNAGGQALTLYTALAPPALPNHSPVFSDLAVAIICANDTTFLLNNAVDADGDRLVYSFGQPYGTVDGLGRLPVFAFAPPPTTLSYNLGNGYSAATPFGTTTGNFAELDANSGIAKYSSTKVGAKYAVAVDVSEYRTVNGQEVLIGTTRRDLQLVVALCPTTKSPVLPPVATMPRNYTIEAGSNLTIPITVTQADGHPLSMTLNSVLLDGAGGYNADLGGQPGTVTPGNPTGTATTTGTNGVVTSTFTFNTACTDARTTPYDVALLVKDMGCAGKTVVDILHITVTKPKGPTAIKGDATVCELNTVHSYVASGSTAAKLSWRVVGGTIVGSSTADTLRVNWAKVGTGSVTVKGISQYGCPLDSVVQRVVVAQPGTLTATGNLTICRGSSTTLTIVGGAAPYTVTGGATPLTGSGPFVVSPTQTTTYTITGAALNSSCGATGQVTVTVNPVPVADAGAATRSTCTGVPISLGAAPVAGLTYSWSPATGLSSSSVANPTLTLPNTTTAAVTQSYTLTVTNAVGCTSTSTVAVTVLPALVPGTIGADQTVCLGSAPAPLTSTAEASGGTGTFAYQWQASADNATWAAVAGATNTTYSPGPVTTLLYYRRVATDACGTVISNVVAVRPQAPVVAGVALPTPAAQCAGTAITFTPVPTNAGTTPSYHWFVNNTLVASSATFTSSTLANGDLVRVELTPTANFCATGQPAATATVSLIPIALPTAAISVRTALPACAGAPVTFRADNVTNLGTGTQYQWQVDGTAVGGVQTTSAGTIFTSSTLRDGQAVSLVVRTTTACGPVTVVSNAITVAINPTPHVEAGPNKTIMEGEQVQLEGSADGTYPVTWAPALGLTIASNPLRPVAAPAVTTTYTLSAQLGDCTGQSSVTVTVTPRLRIPNALSPNGDGNDDTWEIANIGEYPGNHVLVFNRWGNKIFETSGYRRGNEWNGNISGQPAPVGTYYYVITLGNGKSYSGPLTVVY</sequence>
<dbReference type="Pfam" id="PF13585">
    <property type="entry name" value="CHU_C"/>
    <property type="match status" value="1"/>
</dbReference>
<evidence type="ECO:0000313" key="1">
    <source>
        <dbReference type="EMBL" id="TVT42555.1"/>
    </source>
</evidence>
<gene>
    <name evidence="1" type="ORF">FNT36_00175</name>
</gene>
<dbReference type="AlphaFoldDB" id="A0A558C196"/>
<dbReference type="InterPro" id="IPR026341">
    <property type="entry name" value="T9SS_type_B"/>
</dbReference>
<evidence type="ECO:0000313" key="2">
    <source>
        <dbReference type="Proteomes" id="UP000317624"/>
    </source>
</evidence>
<proteinExistence type="predicted"/>
<organism evidence="1 2">
    <name type="scientific">Hymenobacter setariae</name>
    <dbReference type="NCBI Taxonomy" id="2594794"/>
    <lineage>
        <taxon>Bacteria</taxon>
        <taxon>Pseudomonadati</taxon>
        <taxon>Bacteroidota</taxon>
        <taxon>Cytophagia</taxon>
        <taxon>Cytophagales</taxon>
        <taxon>Hymenobacteraceae</taxon>
        <taxon>Hymenobacter</taxon>
    </lineage>
</organism>